<dbReference type="Proteomes" id="UP000502136">
    <property type="component" value="Chromosome"/>
</dbReference>
<dbReference type="InterPro" id="IPR014721">
    <property type="entry name" value="Ribsml_uS5_D2-typ_fold_subgr"/>
</dbReference>
<name>A0A6H2H3U8_9BACL</name>
<organism evidence="3 4">
    <name type="scientific">Paenibacillus albicereus</name>
    <dbReference type="NCBI Taxonomy" id="2726185"/>
    <lineage>
        <taxon>Bacteria</taxon>
        <taxon>Bacillati</taxon>
        <taxon>Bacillota</taxon>
        <taxon>Bacilli</taxon>
        <taxon>Bacillales</taxon>
        <taxon>Paenibacillaceae</taxon>
        <taxon>Paenibacillus</taxon>
    </lineage>
</organism>
<evidence type="ECO:0000313" key="3">
    <source>
        <dbReference type="EMBL" id="QJC54350.1"/>
    </source>
</evidence>
<dbReference type="GO" id="GO:0004252">
    <property type="term" value="F:serine-type endopeptidase activity"/>
    <property type="evidence" value="ECO:0007669"/>
    <property type="project" value="InterPro"/>
</dbReference>
<protein>
    <recommendedName>
        <fullName evidence="2">Lon proteolytic domain-containing protein</fullName>
    </recommendedName>
</protein>
<feature type="domain" description="Lon proteolytic" evidence="2">
    <location>
        <begin position="69"/>
        <end position="163"/>
    </location>
</feature>
<dbReference type="SUPFAM" id="SSF54211">
    <property type="entry name" value="Ribosomal protein S5 domain 2-like"/>
    <property type="match status" value="1"/>
</dbReference>
<evidence type="ECO:0000259" key="2">
    <source>
        <dbReference type="Pfam" id="PF05362"/>
    </source>
</evidence>
<dbReference type="GO" id="GO:0006508">
    <property type="term" value="P:proteolysis"/>
    <property type="evidence" value="ECO:0007669"/>
    <property type="project" value="InterPro"/>
</dbReference>
<accession>A0A6H2H3U8</accession>
<dbReference type="Pfam" id="PF05362">
    <property type="entry name" value="Lon_C"/>
    <property type="match status" value="1"/>
</dbReference>
<keyword evidence="4" id="KW-1185">Reference proteome</keyword>
<proteinExistence type="predicted"/>
<dbReference type="AlphaFoldDB" id="A0A6H2H3U8"/>
<evidence type="ECO:0000256" key="1">
    <source>
        <dbReference type="SAM" id="MobiDB-lite"/>
    </source>
</evidence>
<reference evidence="3 4" key="1">
    <citation type="submission" date="2020-04" db="EMBL/GenBank/DDBJ databases">
        <title>Novel Paenibacillus strain UniB2 isolated from commercial digestive syrup.</title>
        <authorList>
            <person name="Thorat V."/>
            <person name="Kirdat K."/>
            <person name="Tiwarekar B."/>
            <person name="Yadav A."/>
        </authorList>
    </citation>
    <scope>NUCLEOTIDE SEQUENCE [LARGE SCALE GENOMIC DNA]</scope>
    <source>
        <strain evidence="3 4">UniB2</strain>
    </source>
</reference>
<gene>
    <name evidence="3" type="ORF">HGI30_12620</name>
</gene>
<dbReference type="KEGG" id="palr:HGI30_12620"/>
<sequence>MDEAMRQALLEAARAAAGEAERGWIEEIREETPEPERGAPRSEPDSRPIGRVVGDGSSEPIRLGPAGAGGPSAGLMAALSLYDRLTPEADLLGGRRIAGTGTMDAEGRIGAVGGVGRKAEAASAAGADLFVAPKAEAGEAAEAARRAGGGMMIVGADSLGEAVDLLRQR</sequence>
<dbReference type="EMBL" id="CP051428">
    <property type="protein sequence ID" value="QJC54350.1"/>
    <property type="molecule type" value="Genomic_DNA"/>
</dbReference>
<dbReference type="GO" id="GO:0004176">
    <property type="term" value="F:ATP-dependent peptidase activity"/>
    <property type="evidence" value="ECO:0007669"/>
    <property type="project" value="InterPro"/>
</dbReference>
<feature type="region of interest" description="Disordered" evidence="1">
    <location>
        <begin position="16"/>
        <end position="69"/>
    </location>
</feature>
<feature type="compositionally biased region" description="Basic and acidic residues" evidence="1">
    <location>
        <begin position="19"/>
        <end position="48"/>
    </location>
</feature>
<dbReference type="InterPro" id="IPR020568">
    <property type="entry name" value="Ribosomal_Su5_D2-typ_SF"/>
</dbReference>
<dbReference type="Gene3D" id="3.30.230.10">
    <property type="match status" value="1"/>
</dbReference>
<evidence type="ECO:0000313" key="4">
    <source>
        <dbReference type="Proteomes" id="UP000502136"/>
    </source>
</evidence>
<dbReference type="InterPro" id="IPR008269">
    <property type="entry name" value="Lon_proteolytic"/>
</dbReference>